<dbReference type="PANTHER" id="PTHR46910">
    <property type="entry name" value="TRANSCRIPTION FACTOR PDR1"/>
    <property type="match status" value="1"/>
</dbReference>
<dbReference type="InterPro" id="IPR001138">
    <property type="entry name" value="Zn2Cys6_DnaBD"/>
</dbReference>
<evidence type="ECO:0000256" key="5">
    <source>
        <dbReference type="SAM" id="MobiDB-lite"/>
    </source>
</evidence>
<dbReference type="AlphaFoldDB" id="A0A138ZYD9"/>
<comment type="subcellular location">
    <subcellularLocation>
        <location evidence="1">Nucleus</location>
    </subcellularLocation>
</comment>
<name>A0A138ZYD9_GONPJ</name>
<evidence type="ECO:0000256" key="1">
    <source>
        <dbReference type="ARBA" id="ARBA00004123"/>
    </source>
</evidence>
<dbReference type="GO" id="GO:0005634">
    <property type="term" value="C:nucleus"/>
    <property type="evidence" value="ECO:0007669"/>
    <property type="project" value="UniProtKB-SubCell"/>
</dbReference>
<dbReference type="OrthoDB" id="5600212at2759"/>
<accession>A0A138ZYD9</accession>
<dbReference type="GO" id="GO:0003677">
    <property type="term" value="F:DNA binding"/>
    <property type="evidence" value="ECO:0007669"/>
    <property type="project" value="UniProtKB-KW"/>
</dbReference>
<evidence type="ECO:0000313" key="8">
    <source>
        <dbReference type="Proteomes" id="UP000070544"/>
    </source>
</evidence>
<dbReference type="InterPro" id="IPR050987">
    <property type="entry name" value="AtrR-like"/>
</dbReference>
<organism evidence="7 8">
    <name type="scientific">Gonapodya prolifera (strain JEL478)</name>
    <name type="common">Monoblepharis prolifera</name>
    <dbReference type="NCBI Taxonomy" id="1344416"/>
    <lineage>
        <taxon>Eukaryota</taxon>
        <taxon>Fungi</taxon>
        <taxon>Fungi incertae sedis</taxon>
        <taxon>Chytridiomycota</taxon>
        <taxon>Chytridiomycota incertae sedis</taxon>
        <taxon>Monoblepharidomycetes</taxon>
        <taxon>Monoblepharidales</taxon>
        <taxon>Gonapodyaceae</taxon>
        <taxon>Gonapodya</taxon>
    </lineage>
</organism>
<dbReference type="EMBL" id="KQ965859">
    <property type="protein sequence ID" value="KXS09516.1"/>
    <property type="molecule type" value="Genomic_DNA"/>
</dbReference>
<dbReference type="Pfam" id="PF00172">
    <property type="entry name" value="Zn_clus"/>
    <property type="match status" value="1"/>
</dbReference>
<evidence type="ECO:0000256" key="2">
    <source>
        <dbReference type="ARBA" id="ARBA00022723"/>
    </source>
</evidence>
<keyword evidence="3" id="KW-0238">DNA-binding</keyword>
<keyword evidence="4" id="KW-0539">Nucleus</keyword>
<evidence type="ECO:0000256" key="4">
    <source>
        <dbReference type="ARBA" id="ARBA00023242"/>
    </source>
</evidence>
<feature type="compositionally biased region" description="Basic and acidic residues" evidence="5">
    <location>
        <begin position="1"/>
        <end position="13"/>
    </location>
</feature>
<feature type="domain" description="Zn(2)-C6 fungal-type" evidence="6">
    <location>
        <begin position="23"/>
        <end position="52"/>
    </location>
</feature>
<evidence type="ECO:0000259" key="6">
    <source>
        <dbReference type="PROSITE" id="PS50048"/>
    </source>
</evidence>
<dbReference type="GO" id="GO:0000981">
    <property type="term" value="F:DNA-binding transcription factor activity, RNA polymerase II-specific"/>
    <property type="evidence" value="ECO:0007669"/>
    <property type="project" value="InterPro"/>
</dbReference>
<dbReference type="PROSITE" id="PS50048">
    <property type="entry name" value="ZN2_CY6_FUNGAL_2"/>
    <property type="match status" value="1"/>
</dbReference>
<keyword evidence="8" id="KW-1185">Reference proteome</keyword>
<evidence type="ECO:0000256" key="3">
    <source>
        <dbReference type="ARBA" id="ARBA00023125"/>
    </source>
</evidence>
<proteinExistence type="predicted"/>
<reference evidence="7 8" key="1">
    <citation type="journal article" date="2015" name="Genome Biol. Evol.">
        <title>Phylogenomic analyses indicate that early fungi evolved digesting cell walls of algal ancestors of land plants.</title>
        <authorList>
            <person name="Chang Y."/>
            <person name="Wang S."/>
            <person name="Sekimoto S."/>
            <person name="Aerts A.L."/>
            <person name="Choi C."/>
            <person name="Clum A."/>
            <person name="LaButti K.M."/>
            <person name="Lindquist E.A."/>
            <person name="Yee Ngan C."/>
            <person name="Ohm R.A."/>
            <person name="Salamov A.A."/>
            <person name="Grigoriev I.V."/>
            <person name="Spatafora J.W."/>
            <person name="Berbee M.L."/>
        </authorList>
    </citation>
    <scope>NUCLEOTIDE SEQUENCE [LARGE SCALE GENOMIC DNA]</scope>
    <source>
        <strain evidence="7 8">JEL478</strain>
    </source>
</reference>
<dbReference type="PANTHER" id="PTHR46910:SF3">
    <property type="entry name" value="HALOTOLERANCE PROTEIN 9-RELATED"/>
    <property type="match status" value="1"/>
</dbReference>
<dbReference type="GO" id="GO:0008270">
    <property type="term" value="F:zinc ion binding"/>
    <property type="evidence" value="ECO:0007669"/>
    <property type="project" value="InterPro"/>
</dbReference>
<feature type="region of interest" description="Disordered" evidence="5">
    <location>
        <begin position="1"/>
        <end position="31"/>
    </location>
</feature>
<feature type="non-terminal residue" evidence="7">
    <location>
        <position position="287"/>
    </location>
</feature>
<sequence length="287" mass="31978">MHGDGFSDEDRKDLAKKRRTSKACDACNSKHDRCDGGEPCSKCRERKLVCSYERLRIGPGPRRGWLEQLKTRFITVEESLMAAMDEIMDIVAPGTFKRDPLPERSNSKPRDVIDGVLQNLEVTVFAFREEVWRARATLGQSPPHLTSPSSVHHQEATSLQQAFPVADHTGDSMIATSLQQTLIATEHTGDSLIPSLGTELSLQDGIWPLEDGSVDSNSSGYSPTLMPASAMELDGASALPTLLRPVDLFADLQPLPSPEAMNSYVMNYFDYTWKYRFTRTLNPIHRP</sequence>
<keyword evidence="2" id="KW-0479">Metal-binding</keyword>
<dbReference type="Proteomes" id="UP000070544">
    <property type="component" value="Unassembled WGS sequence"/>
</dbReference>
<dbReference type="Gene3D" id="4.10.240.10">
    <property type="entry name" value="Zn(2)-C6 fungal-type DNA-binding domain"/>
    <property type="match status" value="1"/>
</dbReference>
<dbReference type="CDD" id="cd00067">
    <property type="entry name" value="GAL4"/>
    <property type="match status" value="1"/>
</dbReference>
<gene>
    <name evidence="7" type="ORF">M427DRAFT_75305</name>
</gene>
<protein>
    <recommendedName>
        <fullName evidence="6">Zn(2)-C6 fungal-type domain-containing protein</fullName>
    </recommendedName>
</protein>
<evidence type="ECO:0000313" key="7">
    <source>
        <dbReference type="EMBL" id="KXS09516.1"/>
    </source>
</evidence>
<dbReference type="SUPFAM" id="SSF57701">
    <property type="entry name" value="Zn2/Cys6 DNA-binding domain"/>
    <property type="match status" value="1"/>
</dbReference>
<dbReference type="SMART" id="SM00066">
    <property type="entry name" value="GAL4"/>
    <property type="match status" value="1"/>
</dbReference>
<dbReference type="InterPro" id="IPR036864">
    <property type="entry name" value="Zn2-C6_fun-type_DNA-bd_sf"/>
</dbReference>